<evidence type="ECO:0000313" key="6">
    <source>
        <dbReference type="Proteomes" id="UP001429580"/>
    </source>
</evidence>
<accession>A0ABX0UYB1</accession>
<dbReference type="InterPro" id="IPR050679">
    <property type="entry name" value="Bact_HTH_transcr_reg"/>
</dbReference>
<organism evidence="5 6">
    <name type="scientific">Pseudochelatococcus lubricantis</name>
    <dbReference type="NCBI Taxonomy" id="1538102"/>
    <lineage>
        <taxon>Bacteria</taxon>
        <taxon>Pseudomonadati</taxon>
        <taxon>Pseudomonadota</taxon>
        <taxon>Alphaproteobacteria</taxon>
        <taxon>Hyphomicrobiales</taxon>
        <taxon>Chelatococcaceae</taxon>
        <taxon>Pseudochelatococcus</taxon>
    </lineage>
</organism>
<dbReference type="PANTHER" id="PTHR44846">
    <property type="entry name" value="MANNOSYL-D-GLYCERATE TRANSPORT/METABOLISM SYSTEM REPRESSOR MNGR-RELATED"/>
    <property type="match status" value="1"/>
</dbReference>
<dbReference type="PANTHER" id="PTHR44846:SF1">
    <property type="entry name" value="MANNOSYL-D-GLYCERATE TRANSPORT_METABOLISM SYSTEM REPRESSOR MNGR-RELATED"/>
    <property type="match status" value="1"/>
</dbReference>
<dbReference type="PRINTS" id="PR00035">
    <property type="entry name" value="HTHGNTR"/>
</dbReference>
<dbReference type="PROSITE" id="PS50949">
    <property type="entry name" value="HTH_GNTR"/>
    <property type="match status" value="1"/>
</dbReference>
<proteinExistence type="predicted"/>
<sequence>MKPQWQKVYDALASDIGAGIYSPGERLPSEHDLSASLGVSRNTVRRAFLSLSQDGFIRIVNGRGSYVTPHGVTYEIDATSRFRQTLESLGIKRDQTVIENTVVAADGDVAAALGLSPGDDAVRHVSVIWGDGTPFLLSRRYFPASLVPHLAEEIAREHSFTRVLQLHNLGDLHRDTTTVSTRLPDQEEARLLSCPLNAPVLEVLALGRLADGRIAEWQNALMPGSLVRLTFKSALQAL</sequence>
<keyword evidence="1" id="KW-0805">Transcription regulation</keyword>
<dbReference type="Proteomes" id="UP001429580">
    <property type="component" value="Unassembled WGS sequence"/>
</dbReference>
<evidence type="ECO:0000259" key="4">
    <source>
        <dbReference type="PROSITE" id="PS50949"/>
    </source>
</evidence>
<dbReference type="Pfam" id="PF00392">
    <property type="entry name" value="GntR"/>
    <property type="match status" value="1"/>
</dbReference>
<dbReference type="SUPFAM" id="SSF64288">
    <property type="entry name" value="Chorismate lyase-like"/>
    <property type="match status" value="1"/>
</dbReference>
<evidence type="ECO:0000256" key="1">
    <source>
        <dbReference type="ARBA" id="ARBA00023015"/>
    </source>
</evidence>
<dbReference type="InterPro" id="IPR028978">
    <property type="entry name" value="Chorismate_lyase_/UTRA_dom_sf"/>
</dbReference>
<keyword evidence="6" id="KW-1185">Reference proteome</keyword>
<evidence type="ECO:0000313" key="5">
    <source>
        <dbReference type="EMBL" id="NIJ57922.1"/>
    </source>
</evidence>
<dbReference type="SMART" id="SM00866">
    <property type="entry name" value="UTRA"/>
    <property type="match status" value="1"/>
</dbReference>
<dbReference type="Pfam" id="PF07702">
    <property type="entry name" value="UTRA"/>
    <property type="match status" value="1"/>
</dbReference>
<dbReference type="InterPro" id="IPR011663">
    <property type="entry name" value="UTRA"/>
</dbReference>
<dbReference type="EMBL" id="JAASQI010000003">
    <property type="protein sequence ID" value="NIJ57922.1"/>
    <property type="molecule type" value="Genomic_DNA"/>
</dbReference>
<keyword evidence="3" id="KW-0804">Transcription</keyword>
<dbReference type="CDD" id="cd07377">
    <property type="entry name" value="WHTH_GntR"/>
    <property type="match status" value="1"/>
</dbReference>
<dbReference type="RefSeq" id="WP_166951039.1">
    <property type="nucleotide sequence ID" value="NZ_JAASQI010000003.1"/>
</dbReference>
<protein>
    <submittedName>
        <fullName evidence="5">DNA-binding GntR family transcriptional regulator</fullName>
    </submittedName>
</protein>
<dbReference type="GO" id="GO:0003677">
    <property type="term" value="F:DNA binding"/>
    <property type="evidence" value="ECO:0007669"/>
    <property type="project" value="UniProtKB-KW"/>
</dbReference>
<evidence type="ECO:0000256" key="3">
    <source>
        <dbReference type="ARBA" id="ARBA00023163"/>
    </source>
</evidence>
<comment type="caution">
    <text evidence="5">The sequence shown here is derived from an EMBL/GenBank/DDBJ whole genome shotgun (WGS) entry which is preliminary data.</text>
</comment>
<evidence type="ECO:0000256" key="2">
    <source>
        <dbReference type="ARBA" id="ARBA00023125"/>
    </source>
</evidence>
<feature type="domain" description="HTH gntR-type" evidence="4">
    <location>
        <begin position="2"/>
        <end position="70"/>
    </location>
</feature>
<reference evidence="5 6" key="1">
    <citation type="submission" date="2020-03" db="EMBL/GenBank/DDBJ databases">
        <title>Genomic Encyclopedia of Type Strains, Phase IV (KMG-IV): sequencing the most valuable type-strain genomes for metagenomic binning, comparative biology and taxonomic classification.</title>
        <authorList>
            <person name="Goeker M."/>
        </authorList>
    </citation>
    <scope>NUCLEOTIDE SEQUENCE [LARGE SCALE GENOMIC DNA]</scope>
    <source>
        <strain evidence="5 6">DSM 103870</strain>
    </source>
</reference>
<keyword evidence="2 5" id="KW-0238">DNA-binding</keyword>
<dbReference type="Gene3D" id="1.10.10.10">
    <property type="entry name" value="Winged helix-like DNA-binding domain superfamily/Winged helix DNA-binding domain"/>
    <property type="match status" value="1"/>
</dbReference>
<gene>
    <name evidence="5" type="ORF">FHS82_001758</name>
</gene>
<dbReference type="SUPFAM" id="SSF46785">
    <property type="entry name" value="Winged helix' DNA-binding domain"/>
    <property type="match status" value="1"/>
</dbReference>
<dbReference type="InterPro" id="IPR000524">
    <property type="entry name" value="Tscrpt_reg_HTH_GntR"/>
</dbReference>
<name>A0ABX0UYB1_9HYPH</name>
<dbReference type="InterPro" id="IPR036388">
    <property type="entry name" value="WH-like_DNA-bd_sf"/>
</dbReference>
<dbReference type="Gene3D" id="3.40.1410.10">
    <property type="entry name" value="Chorismate lyase-like"/>
    <property type="match status" value="1"/>
</dbReference>
<dbReference type="InterPro" id="IPR036390">
    <property type="entry name" value="WH_DNA-bd_sf"/>
</dbReference>
<dbReference type="SMART" id="SM00345">
    <property type="entry name" value="HTH_GNTR"/>
    <property type="match status" value="1"/>
</dbReference>